<proteinExistence type="predicted"/>
<evidence type="ECO:0000259" key="4">
    <source>
        <dbReference type="PROSITE" id="PS50192"/>
    </source>
</evidence>
<feature type="coiled-coil region" evidence="2">
    <location>
        <begin position="46"/>
        <end position="73"/>
    </location>
</feature>
<dbReference type="GO" id="GO:0015031">
    <property type="term" value="P:protein transport"/>
    <property type="evidence" value="ECO:0007669"/>
    <property type="project" value="UniProtKB-KW"/>
</dbReference>
<comment type="caution">
    <text evidence="5">The sequence shown here is derived from an EMBL/GenBank/DDBJ whole genome shotgun (WGS) entry which is preliminary data.</text>
</comment>
<dbReference type="Proteomes" id="UP001281410">
    <property type="component" value="Unassembled WGS sequence"/>
</dbReference>
<sequence length="204" mass="22812">MASSSHRIGPGGYLYGDAAPYRSRGPKPTRPVAGSDEILLRIDPMNDDMKNQITGLRSQVRQLRNVAQEIQSETTFQKDFLDQLELNKEHNPDNFRLGYIQYTAIDRCTVLCKYLNNSLGILNDLLPLLISKVSLIIGFTLSSTSSPLPANALFYISTSQKSLVSLPFPCFLDCAAPQLPSCNSKVRPLFQILRHQLLIRISFP</sequence>
<dbReference type="SUPFAM" id="SSF58038">
    <property type="entry name" value="SNARE fusion complex"/>
    <property type="match status" value="1"/>
</dbReference>
<evidence type="ECO:0000313" key="5">
    <source>
        <dbReference type="EMBL" id="KAK3182975.1"/>
    </source>
</evidence>
<keyword evidence="2" id="KW-0175">Coiled coil</keyword>
<name>A0AAE0DS98_9ROSI</name>
<evidence type="ECO:0000256" key="3">
    <source>
        <dbReference type="SAM" id="MobiDB-lite"/>
    </source>
</evidence>
<dbReference type="EMBL" id="JANJYJ010000010">
    <property type="protein sequence ID" value="KAK3182975.1"/>
    <property type="molecule type" value="Genomic_DNA"/>
</dbReference>
<feature type="region of interest" description="Disordered" evidence="3">
    <location>
        <begin position="15"/>
        <end position="35"/>
    </location>
</feature>
<dbReference type="AlphaFoldDB" id="A0AAE0DS98"/>
<gene>
    <name evidence="5" type="ORF">Dsin_030261</name>
</gene>
<dbReference type="PROSITE" id="PS50192">
    <property type="entry name" value="T_SNARE"/>
    <property type="match status" value="1"/>
</dbReference>
<dbReference type="InterPro" id="IPR000727">
    <property type="entry name" value="T_SNARE_dom"/>
</dbReference>
<reference evidence="5" key="1">
    <citation type="journal article" date="2023" name="Plant J.">
        <title>Genome sequences and population genomics provide insights into the demographic history, inbreeding, and mutation load of two 'living fossil' tree species of Dipteronia.</title>
        <authorList>
            <person name="Feng Y."/>
            <person name="Comes H.P."/>
            <person name="Chen J."/>
            <person name="Zhu S."/>
            <person name="Lu R."/>
            <person name="Zhang X."/>
            <person name="Li P."/>
            <person name="Qiu J."/>
            <person name="Olsen K.M."/>
            <person name="Qiu Y."/>
        </authorList>
    </citation>
    <scope>NUCLEOTIDE SEQUENCE</scope>
    <source>
        <strain evidence="5">NBL</strain>
    </source>
</reference>
<protein>
    <recommendedName>
        <fullName evidence="4">t-SNARE coiled-coil homology domain-containing protein</fullName>
    </recommendedName>
</protein>
<keyword evidence="1" id="KW-0653">Protein transport</keyword>
<evidence type="ECO:0000313" key="6">
    <source>
        <dbReference type="Proteomes" id="UP001281410"/>
    </source>
</evidence>
<evidence type="ECO:0000256" key="2">
    <source>
        <dbReference type="SAM" id="Coils"/>
    </source>
</evidence>
<organism evidence="5 6">
    <name type="scientific">Dipteronia sinensis</name>
    <dbReference type="NCBI Taxonomy" id="43782"/>
    <lineage>
        <taxon>Eukaryota</taxon>
        <taxon>Viridiplantae</taxon>
        <taxon>Streptophyta</taxon>
        <taxon>Embryophyta</taxon>
        <taxon>Tracheophyta</taxon>
        <taxon>Spermatophyta</taxon>
        <taxon>Magnoliopsida</taxon>
        <taxon>eudicotyledons</taxon>
        <taxon>Gunneridae</taxon>
        <taxon>Pentapetalae</taxon>
        <taxon>rosids</taxon>
        <taxon>malvids</taxon>
        <taxon>Sapindales</taxon>
        <taxon>Sapindaceae</taxon>
        <taxon>Hippocastanoideae</taxon>
        <taxon>Acereae</taxon>
        <taxon>Dipteronia</taxon>
    </lineage>
</organism>
<feature type="domain" description="T-SNARE coiled-coil homology" evidence="4">
    <location>
        <begin position="43"/>
        <end position="105"/>
    </location>
</feature>
<keyword evidence="6" id="KW-1185">Reference proteome</keyword>
<accession>A0AAE0DS98</accession>
<keyword evidence="1" id="KW-0813">Transport</keyword>
<evidence type="ECO:0000256" key="1">
    <source>
        <dbReference type="ARBA" id="ARBA00022927"/>
    </source>
</evidence>